<dbReference type="InterPro" id="IPR013538">
    <property type="entry name" value="ASHA1/2-like_C"/>
</dbReference>
<organism evidence="3 4">
    <name type="scientific">Rhodoferax saidenbachensis</name>
    <dbReference type="NCBI Taxonomy" id="1484693"/>
    <lineage>
        <taxon>Bacteria</taxon>
        <taxon>Pseudomonadati</taxon>
        <taxon>Pseudomonadota</taxon>
        <taxon>Betaproteobacteria</taxon>
        <taxon>Burkholderiales</taxon>
        <taxon>Comamonadaceae</taxon>
        <taxon>Rhodoferax</taxon>
    </lineage>
</organism>
<dbReference type="Proteomes" id="UP000186110">
    <property type="component" value="Chromosome"/>
</dbReference>
<comment type="similarity">
    <text evidence="1">Belongs to the AHA1 family.</text>
</comment>
<dbReference type="Pfam" id="PF08327">
    <property type="entry name" value="AHSA1"/>
    <property type="match status" value="1"/>
</dbReference>
<dbReference type="STRING" id="1484693.RS694_14850"/>
<reference evidence="3 4" key="1">
    <citation type="submission" date="2017-01" db="EMBL/GenBank/DDBJ databases">
        <authorList>
            <person name="Mah S.A."/>
            <person name="Swanson W.J."/>
            <person name="Moy G.W."/>
            <person name="Vacquier V.D."/>
        </authorList>
    </citation>
    <scope>NUCLEOTIDE SEQUENCE [LARGE SCALE GENOMIC DNA]</scope>
    <source>
        <strain evidence="3 4">DSM 22694</strain>
    </source>
</reference>
<dbReference type="EMBL" id="CP019239">
    <property type="protein sequence ID" value="APW43685.1"/>
    <property type="molecule type" value="Genomic_DNA"/>
</dbReference>
<evidence type="ECO:0000313" key="3">
    <source>
        <dbReference type="EMBL" id="APW43685.1"/>
    </source>
</evidence>
<keyword evidence="4" id="KW-1185">Reference proteome</keyword>
<evidence type="ECO:0000313" key="4">
    <source>
        <dbReference type="Proteomes" id="UP000186110"/>
    </source>
</evidence>
<name>A0A1P8KCJ5_9BURK</name>
<dbReference type="RefSeq" id="WP_029709231.1">
    <property type="nucleotide sequence ID" value="NZ_CP019239.1"/>
</dbReference>
<dbReference type="KEGG" id="rsb:RS694_14850"/>
<dbReference type="InterPro" id="IPR023393">
    <property type="entry name" value="START-like_dom_sf"/>
</dbReference>
<dbReference type="AlphaFoldDB" id="A0A1P8KCJ5"/>
<proteinExistence type="inferred from homology"/>
<dbReference type="SUPFAM" id="SSF55961">
    <property type="entry name" value="Bet v1-like"/>
    <property type="match status" value="1"/>
</dbReference>
<sequence>MTTTTSPTKPSFVYVTYIQTTPEKVWQAFVDTDVMAQYWFGPTSDCVRVNVSDWKVGSTWEHQRLDGARTVDICGKVVECDPPKRLVMSWARPSEAADTSKHSRVEIDIEQRIDGLVRLTVSHCDLERDPKMLEGISGGWPAILSNLKTLLETGHALPRMPGAA</sequence>
<protein>
    <submittedName>
        <fullName evidence="3">Polyketide cyclase</fullName>
    </submittedName>
</protein>
<dbReference type="Gene3D" id="3.30.530.20">
    <property type="match status" value="1"/>
</dbReference>
<evidence type="ECO:0000256" key="1">
    <source>
        <dbReference type="ARBA" id="ARBA00006817"/>
    </source>
</evidence>
<feature type="domain" description="Activator of Hsp90 ATPase homologue 1/2-like C-terminal" evidence="2">
    <location>
        <begin position="20"/>
        <end position="152"/>
    </location>
</feature>
<accession>A0A1P8KCJ5</accession>
<dbReference type="CDD" id="cd08893">
    <property type="entry name" value="SRPBCC_CalC_Aha1-like_GntR-HTH"/>
    <property type="match status" value="1"/>
</dbReference>
<gene>
    <name evidence="3" type="ORF">RS694_14850</name>
</gene>
<evidence type="ECO:0000259" key="2">
    <source>
        <dbReference type="Pfam" id="PF08327"/>
    </source>
</evidence>
<dbReference type="eggNOG" id="COG3832">
    <property type="taxonomic scope" value="Bacteria"/>
</dbReference>